<dbReference type="InterPro" id="IPR031620">
    <property type="entry name" value="DCAF17"/>
</dbReference>
<dbReference type="GeneID" id="111135389"/>
<keyword evidence="2" id="KW-1185">Reference proteome</keyword>
<dbReference type="RefSeq" id="XP_022341113.1">
    <property type="nucleotide sequence ID" value="XM_022485405.1"/>
</dbReference>
<organism evidence="2 3">
    <name type="scientific">Crassostrea virginica</name>
    <name type="common">Eastern oyster</name>
    <dbReference type="NCBI Taxonomy" id="6565"/>
    <lineage>
        <taxon>Eukaryota</taxon>
        <taxon>Metazoa</taxon>
        <taxon>Spiralia</taxon>
        <taxon>Lophotrochozoa</taxon>
        <taxon>Mollusca</taxon>
        <taxon>Bivalvia</taxon>
        <taxon>Autobranchia</taxon>
        <taxon>Pteriomorphia</taxon>
        <taxon>Ostreida</taxon>
        <taxon>Ostreoidea</taxon>
        <taxon>Ostreidae</taxon>
        <taxon>Crassostrea</taxon>
    </lineage>
</organism>
<dbReference type="Pfam" id="PF15802">
    <property type="entry name" value="DCAF17"/>
    <property type="match status" value="1"/>
</dbReference>
<dbReference type="PANTHER" id="PTHR14815">
    <property type="entry name" value="DDB1- AND CUL4-ASSOCIATED FACTOR 17"/>
    <property type="match status" value="1"/>
</dbReference>
<proteinExistence type="predicted"/>
<evidence type="ECO:0000313" key="3">
    <source>
        <dbReference type="RefSeq" id="XP_022341113.1"/>
    </source>
</evidence>
<dbReference type="PANTHER" id="PTHR14815:SF2">
    <property type="entry name" value="DDB1- AND CUL4-ASSOCIATED FACTOR 17"/>
    <property type="match status" value="1"/>
</dbReference>
<gene>
    <name evidence="3" type="primary">LOC111135389</name>
</gene>
<dbReference type="Proteomes" id="UP000694844">
    <property type="component" value="Chromosome 5"/>
</dbReference>
<protein>
    <submittedName>
        <fullName evidence="3">DDB1- and CUL4-associated factor 17-like isoform X2</fullName>
    </submittedName>
</protein>
<dbReference type="AlphaFoldDB" id="A0A8B8EML0"/>
<name>A0A8B8EML0_CRAVI</name>
<sequence length="607" mass="69198">MFCCGCHLTISLEYENYVYKEVWRTYSSKHVKTEGGRIYMENYKDCYGGYGRGNKPVHLYTLHTPQDQKIETALDASIQPETLSLPNNGERPSFYCIVGKSWLIRYDLLKGHLLEKVFLSQQSYCSFKDLSWNEPGKSIVVKSTHNVAGSLRPEESRQPNIVSIFAMFEVFPLKFVGMFEVTRSVFGKDTVDAMVSSGFLTTMHRSGMVKLHSLEHIIQQCKQFEADLYTLIPDQGELCGKLPYGLPLNIVIKEEPPVLLQVRCYQNSLEVGGCPWHYIFTPQKMRGTFHVKSLSNGQLVKNGILESKAMGLEEDKALFCADESGRILHIDSSSVSMHQLKKSESFHSELEKCFTIDLRGEEDRAPPTPSVTTTASGRHVRRISLGSMLQMDIELPNLYIHNVDYENELNLLWTNVDYSILEDKMESYVRFHDISSGETVKKIKLEQPFQESMHEESDLQVDLDTLVQTVRSFNSEFACIVYRLQSKEEEKHLQTDYDGQTVGQVRSANKRNSRQSSSSRSRRTQEPSNGGNEEIIVSNNNSCLHQSRRRVSGSTNEVTTNVRRRNSRQDSDEEWTLGSVGRSARERGVPDSCSPSPRRSGRRKTKE</sequence>
<feature type="compositionally biased region" description="Polar residues" evidence="1">
    <location>
        <begin position="526"/>
        <end position="545"/>
    </location>
</feature>
<reference evidence="3" key="1">
    <citation type="submission" date="2025-08" db="UniProtKB">
        <authorList>
            <consortium name="RefSeq"/>
        </authorList>
    </citation>
    <scope>IDENTIFICATION</scope>
    <source>
        <tissue evidence="3">Whole sample</tissue>
    </source>
</reference>
<evidence type="ECO:0000313" key="2">
    <source>
        <dbReference type="Proteomes" id="UP000694844"/>
    </source>
</evidence>
<dbReference type="GO" id="GO:0080008">
    <property type="term" value="C:Cul4-RING E3 ubiquitin ligase complex"/>
    <property type="evidence" value="ECO:0007669"/>
    <property type="project" value="TreeGrafter"/>
</dbReference>
<evidence type="ECO:0000256" key="1">
    <source>
        <dbReference type="SAM" id="MobiDB-lite"/>
    </source>
</evidence>
<feature type="compositionally biased region" description="Polar residues" evidence="1">
    <location>
        <begin position="552"/>
        <end position="561"/>
    </location>
</feature>
<accession>A0A8B8EML0</accession>
<dbReference type="GO" id="GO:0016567">
    <property type="term" value="P:protein ubiquitination"/>
    <property type="evidence" value="ECO:0007669"/>
    <property type="project" value="InterPro"/>
</dbReference>
<feature type="region of interest" description="Disordered" evidence="1">
    <location>
        <begin position="491"/>
        <end position="607"/>
    </location>
</feature>
<dbReference type="OrthoDB" id="9971789at2759"/>